<dbReference type="EMBL" id="DOGS01000114">
    <property type="protein sequence ID" value="HBQ48338.1"/>
    <property type="molecule type" value="Genomic_DNA"/>
</dbReference>
<reference evidence="2 3" key="1">
    <citation type="journal article" date="2018" name="Nat. Biotechnol.">
        <title>A standardized bacterial taxonomy based on genome phylogeny substantially revises the tree of life.</title>
        <authorList>
            <person name="Parks D.H."/>
            <person name="Chuvochina M."/>
            <person name="Waite D.W."/>
            <person name="Rinke C."/>
            <person name="Skarshewski A."/>
            <person name="Chaumeil P.A."/>
            <person name="Hugenholtz P."/>
        </authorList>
    </citation>
    <scope>NUCLEOTIDE SEQUENCE [LARGE SCALE GENOMIC DNA]</scope>
    <source>
        <strain evidence="2">UBA10378</strain>
    </source>
</reference>
<dbReference type="SUPFAM" id="SSF55729">
    <property type="entry name" value="Acyl-CoA N-acyltransferases (Nat)"/>
    <property type="match status" value="1"/>
</dbReference>
<dbReference type="PANTHER" id="PTHR42791:SF1">
    <property type="entry name" value="N-ACETYLTRANSFERASE DOMAIN-CONTAINING PROTEIN"/>
    <property type="match status" value="1"/>
</dbReference>
<dbReference type="InterPro" id="IPR052523">
    <property type="entry name" value="Trichothecene_AcTrans"/>
</dbReference>
<feature type="domain" description="N-acetyltransferase" evidence="1">
    <location>
        <begin position="125"/>
        <end position="204"/>
    </location>
</feature>
<dbReference type="CDD" id="cd04301">
    <property type="entry name" value="NAT_SF"/>
    <property type="match status" value="1"/>
</dbReference>
<dbReference type="InterPro" id="IPR016181">
    <property type="entry name" value="Acyl_CoA_acyltransferase"/>
</dbReference>
<organism evidence="2 3">
    <name type="scientific">Hyphomonas atlantica</name>
    <dbReference type="NCBI Taxonomy" id="1280948"/>
    <lineage>
        <taxon>Bacteria</taxon>
        <taxon>Pseudomonadati</taxon>
        <taxon>Pseudomonadota</taxon>
        <taxon>Alphaproteobacteria</taxon>
        <taxon>Hyphomonadales</taxon>
        <taxon>Hyphomonadaceae</taxon>
        <taxon>Hyphomonas</taxon>
    </lineage>
</organism>
<comment type="caution">
    <text evidence="2">The sequence shown here is derived from an EMBL/GenBank/DDBJ whole genome shotgun (WGS) entry which is preliminary data.</text>
</comment>
<proteinExistence type="predicted"/>
<sequence>MPARETLMLQLDLPGGLPRAAPSDWRQLGDITAEAFSEDPINRWIFGTDAAMKATFRQLARDIYLPHGICHMMGDDAATMWSLSDTRQGMSGFQTLRLVWSLMSKGSKGAMKRAMGAGEIMAKHHPSDPHLYLFTIGTRKAARGTGLGKAILRPMLDAADRAGLPCYLENTNPANSGFYMSHGFERMEIFEVGEGSPPMEAMWRGSD</sequence>
<dbReference type="PROSITE" id="PS51186">
    <property type="entry name" value="GNAT"/>
    <property type="match status" value="1"/>
</dbReference>
<dbReference type="PANTHER" id="PTHR42791">
    <property type="entry name" value="GNAT FAMILY ACETYLTRANSFERASE"/>
    <property type="match status" value="1"/>
</dbReference>
<dbReference type="Pfam" id="PF13508">
    <property type="entry name" value="Acetyltransf_7"/>
    <property type="match status" value="1"/>
</dbReference>
<protein>
    <submittedName>
        <fullName evidence="2">N-acetyltransferase</fullName>
    </submittedName>
</protein>
<evidence type="ECO:0000259" key="1">
    <source>
        <dbReference type="PROSITE" id="PS51186"/>
    </source>
</evidence>
<dbReference type="InterPro" id="IPR000182">
    <property type="entry name" value="GNAT_dom"/>
</dbReference>
<dbReference type="Proteomes" id="UP000263957">
    <property type="component" value="Unassembled WGS sequence"/>
</dbReference>
<keyword evidence="2" id="KW-0808">Transferase</keyword>
<gene>
    <name evidence="2" type="ORF">DD728_05560</name>
</gene>
<name>A0A356W5M6_9PROT</name>
<dbReference type="Gene3D" id="3.40.630.30">
    <property type="match status" value="1"/>
</dbReference>
<accession>A0A356W5M6</accession>
<dbReference type="AlphaFoldDB" id="A0A356W5M6"/>
<evidence type="ECO:0000313" key="3">
    <source>
        <dbReference type="Proteomes" id="UP000263957"/>
    </source>
</evidence>
<dbReference type="GO" id="GO:0016747">
    <property type="term" value="F:acyltransferase activity, transferring groups other than amino-acyl groups"/>
    <property type="evidence" value="ECO:0007669"/>
    <property type="project" value="InterPro"/>
</dbReference>
<evidence type="ECO:0000313" key="2">
    <source>
        <dbReference type="EMBL" id="HBQ48338.1"/>
    </source>
</evidence>